<evidence type="ECO:0000256" key="7">
    <source>
        <dbReference type="ARBA" id="ARBA00023136"/>
    </source>
</evidence>
<evidence type="ECO:0008006" key="10">
    <source>
        <dbReference type="Google" id="ProtNLM"/>
    </source>
</evidence>
<reference evidence="9" key="1">
    <citation type="submission" date="2018-12" db="EMBL/GenBank/DDBJ databases">
        <title>Tengunoibacter tsumagoiensis gen. nov., sp. nov., Dictyobacter kobayashii sp. nov., D. alpinus sp. nov., and D. joshuensis sp. nov. and description of Dictyobacteraceae fam. nov. within the order Ktedonobacterales isolated from Tengu-no-mugimeshi.</title>
        <authorList>
            <person name="Wang C.M."/>
            <person name="Zheng Y."/>
            <person name="Sakai Y."/>
            <person name="Toyoda A."/>
            <person name="Minakuchi Y."/>
            <person name="Abe K."/>
            <person name="Yokota A."/>
            <person name="Yabe S."/>
        </authorList>
    </citation>
    <scope>NUCLEOTIDE SEQUENCE [LARGE SCALE GENOMIC DNA]</scope>
    <source>
        <strain evidence="9">S-27</strain>
    </source>
</reference>
<keyword evidence="3" id="KW-0378">Hydrolase</keyword>
<keyword evidence="5" id="KW-1133">Transmembrane helix</keyword>
<dbReference type="PANTHER" id="PTHR13572">
    <property type="entry name" value="ENDO-ALPHA-1,2-MANNOSIDASE"/>
    <property type="match status" value="1"/>
</dbReference>
<proteinExistence type="predicted"/>
<organism evidence="8 9">
    <name type="scientific">Dictyobacter aurantiacus</name>
    <dbReference type="NCBI Taxonomy" id="1936993"/>
    <lineage>
        <taxon>Bacteria</taxon>
        <taxon>Bacillati</taxon>
        <taxon>Chloroflexota</taxon>
        <taxon>Ktedonobacteria</taxon>
        <taxon>Ktedonobacterales</taxon>
        <taxon>Dictyobacteraceae</taxon>
        <taxon>Dictyobacter</taxon>
    </lineage>
</organism>
<dbReference type="PANTHER" id="PTHR13572:SF4">
    <property type="entry name" value="RE57134P"/>
    <property type="match status" value="1"/>
</dbReference>
<evidence type="ECO:0000313" key="8">
    <source>
        <dbReference type="EMBL" id="GCE05852.1"/>
    </source>
</evidence>
<comment type="subcellular location">
    <subcellularLocation>
        <location evidence="1">Golgi apparatus membrane</location>
        <topology evidence="1">Single-pass type II membrane protein</topology>
    </subcellularLocation>
</comment>
<dbReference type="AlphaFoldDB" id="A0A401ZG64"/>
<gene>
    <name evidence="8" type="ORF">KDAU_31810</name>
</gene>
<evidence type="ECO:0000256" key="3">
    <source>
        <dbReference type="ARBA" id="ARBA00022801"/>
    </source>
</evidence>
<sequence length="303" mass="34349">MTNDHGRPVLAFYYTWYNQQSWTRTQMSDLPASEYNSGDDTTIDRQLDEAAGAGITGFISSWWGAGDKTDVNFGKLLARAANLEAQDHYHFASSLYIESDAPNLNSPEKMVSALNYVNSHYSANPYFFHWQGKPVLFFWDPLGNGRTLAQWTTIRQQVDPHHQMIWSAEGVNTDLLSVFDGIHLFSAGYWGLQNNSMPQVDQGFRDKINAYNKAHNTQKIWAAGVMPGYDDTRVPGRKNTFVVPRNNGAAYTTSWNAAIGSAPDWITITSFNEWYEGAMIEPSVTYGNQYLDLTRQFTQRWHG</sequence>
<keyword evidence="2" id="KW-0812">Transmembrane</keyword>
<dbReference type="GO" id="GO:0004559">
    <property type="term" value="F:alpha-mannosidase activity"/>
    <property type="evidence" value="ECO:0007669"/>
    <property type="project" value="TreeGrafter"/>
</dbReference>
<evidence type="ECO:0000256" key="5">
    <source>
        <dbReference type="ARBA" id="ARBA00022989"/>
    </source>
</evidence>
<dbReference type="Proteomes" id="UP000287224">
    <property type="component" value="Unassembled WGS sequence"/>
</dbReference>
<evidence type="ECO:0000256" key="1">
    <source>
        <dbReference type="ARBA" id="ARBA00004323"/>
    </source>
</evidence>
<keyword evidence="4" id="KW-0735">Signal-anchor</keyword>
<evidence type="ECO:0000256" key="4">
    <source>
        <dbReference type="ARBA" id="ARBA00022968"/>
    </source>
</evidence>
<dbReference type="EMBL" id="BIFQ01000001">
    <property type="protein sequence ID" value="GCE05852.1"/>
    <property type="molecule type" value="Genomic_DNA"/>
</dbReference>
<protein>
    <recommendedName>
        <fullName evidence="10">Endo-alpha-mannosidase</fullName>
    </recommendedName>
</protein>
<keyword evidence="9" id="KW-1185">Reference proteome</keyword>
<accession>A0A401ZG64</accession>
<dbReference type="Pfam" id="PF16317">
    <property type="entry name" value="Glyco_hydro_99"/>
    <property type="match status" value="1"/>
</dbReference>
<evidence type="ECO:0000256" key="6">
    <source>
        <dbReference type="ARBA" id="ARBA00023034"/>
    </source>
</evidence>
<evidence type="ECO:0000313" key="9">
    <source>
        <dbReference type="Proteomes" id="UP000287224"/>
    </source>
</evidence>
<dbReference type="InterPro" id="IPR026071">
    <property type="entry name" value="Glyco_Hydrolase_99"/>
</dbReference>
<keyword evidence="6" id="KW-0333">Golgi apparatus</keyword>
<comment type="caution">
    <text evidence="8">The sequence shown here is derived from an EMBL/GenBank/DDBJ whole genome shotgun (WGS) entry which is preliminary data.</text>
</comment>
<evidence type="ECO:0000256" key="2">
    <source>
        <dbReference type="ARBA" id="ARBA00022692"/>
    </source>
</evidence>
<dbReference type="Gene3D" id="3.20.20.80">
    <property type="entry name" value="Glycosidases"/>
    <property type="match status" value="1"/>
</dbReference>
<name>A0A401ZG64_9CHLR</name>
<keyword evidence="7" id="KW-0472">Membrane</keyword>